<dbReference type="OrthoDB" id="6412411at2759"/>
<reference evidence="3" key="1">
    <citation type="submission" date="2025-08" db="UniProtKB">
        <authorList>
            <consortium name="RefSeq"/>
        </authorList>
    </citation>
    <scope>IDENTIFICATION</scope>
</reference>
<protein>
    <submittedName>
        <fullName evidence="3">Uncharacterized protein LOC106079596 isoform X1</fullName>
    </submittedName>
</protein>
<dbReference type="PANTHER" id="PTHR47163">
    <property type="entry name" value="DDE_TNP_IS1595 DOMAIN-CONTAINING PROTEIN"/>
    <property type="match status" value="1"/>
</dbReference>
<evidence type="ECO:0000259" key="1">
    <source>
        <dbReference type="Pfam" id="PF12762"/>
    </source>
</evidence>
<accession>A0A9W3AQV3</accession>
<dbReference type="Proteomes" id="UP001165740">
    <property type="component" value="Chromosome 6"/>
</dbReference>
<dbReference type="OMA" id="LRFIYCW"/>
<dbReference type="Pfam" id="PF12762">
    <property type="entry name" value="DDE_Tnp_IS1595"/>
    <property type="match status" value="1"/>
</dbReference>
<dbReference type="PANTHER" id="PTHR47163:SF2">
    <property type="entry name" value="SI:DKEY-17M8.2"/>
    <property type="match status" value="1"/>
</dbReference>
<dbReference type="GeneID" id="106079596"/>
<dbReference type="RefSeq" id="XP_055889645.1">
    <property type="nucleotide sequence ID" value="XM_056033670.1"/>
</dbReference>
<keyword evidence="2" id="KW-1185">Reference proteome</keyword>
<feature type="domain" description="ISXO2-like transposase" evidence="1">
    <location>
        <begin position="177"/>
        <end position="307"/>
    </location>
</feature>
<dbReference type="InterPro" id="IPR053164">
    <property type="entry name" value="IS1016-like_transposase"/>
</dbReference>
<dbReference type="InterPro" id="IPR024445">
    <property type="entry name" value="Tnp_ISXO2-like"/>
</dbReference>
<evidence type="ECO:0000313" key="3">
    <source>
        <dbReference type="RefSeq" id="XP_055889645.1"/>
    </source>
</evidence>
<dbReference type="AlphaFoldDB" id="A0A9W3AQV3"/>
<organism evidence="2 3">
    <name type="scientific">Biomphalaria glabrata</name>
    <name type="common">Bloodfluke planorb</name>
    <name type="synonym">Freshwater snail</name>
    <dbReference type="NCBI Taxonomy" id="6526"/>
    <lineage>
        <taxon>Eukaryota</taxon>
        <taxon>Metazoa</taxon>
        <taxon>Spiralia</taxon>
        <taxon>Lophotrochozoa</taxon>
        <taxon>Mollusca</taxon>
        <taxon>Gastropoda</taxon>
        <taxon>Heterobranchia</taxon>
        <taxon>Euthyneura</taxon>
        <taxon>Panpulmonata</taxon>
        <taxon>Hygrophila</taxon>
        <taxon>Lymnaeoidea</taxon>
        <taxon>Planorbidae</taxon>
        <taxon>Biomphalaria</taxon>
    </lineage>
</organism>
<gene>
    <name evidence="3" type="primary">LOC106079596</name>
</gene>
<evidence type="ECO:0000313" key="2">
    <source>
        <dbReference type="Proteomes" id="UP001165740"/>
    </source>
</evidence>
<proteinExistence type="predicted"/>
<name>A0A9W3AQV3_BIOGL</name>
<sequence>MSAMAKMTDRRRGRTQIVNLDQIMTDQQIKEEKWTLTTLSAAVNTKENCMLWLARRRLIKNSAYCTTCHQSAYLNAYAEGTDGFRWACRSCHFRRTIRDNSFFARSHIPIVHLLLLIYCWSHDMPIFNISHETKISTEYAMNYCNTCREECEKYIYRHRLSEIGGLGEDGEPIIVDINESKNFKRKYVTRESRWVFGGIERHSRKCFLVEIPNNTVASLTEAIKKHILPGTHIVSHRNSLCAYISDINNGTYSHSEVKMDNFTDPKYDVVHAINVEKMWMRAKRFLEKQFGTTTVQFSTCLNEFIFRNSIKKEHIFGTVLVAIAEDYVV</sequence>